<comment type="caution">
    <text evidence="2">The sequence shown here is derived from an EMBL/GenBank/DDBJ whole genome shotgun (WGS) entry which is preliminary data.</text>
</comment>
<proteinExistence type="predicted"/>
<organism evidence="2 3">
    <name type="scientific">Natronobacillus azotifigens</name>
    <dbReference type="NCBI Taxonomy" id="472978"/>
    <lineage>
        <taxon>Bacteria</taxon>
        <taxon>Bacillati</taxon>
        <taxon>Bacillota</taxon>
        <taxon>Bacilli</taxon>
        <taxon>Bacillales</taxon>
        <taxon>Bacillaceae</taxon>
        <taxon>Natronobacillus</taxon>
    </lineage>
</organism>
<accession>A0A9J6R965</accession>
<feature type="domain" description="Core" evidence="1">
    <location>
        <begin position="1"/>
        <end position="97"/>
    </location>
</feature>
<dbReference type="AlphaFoldDB" id="A0A9J6R965"/>
<keyword evidence="3" id="KW-1185">Reference proteome</keyword>
<sequence length="114" mass="12903">MQLKITDEAVSKLKAISNPSKPYLLLEYNTDDCMCSIDGTPIVRFVKEKRSGDQEVKANEFQVIVADGDRMFFEEELILEHNNHGFRLNSPAGMINPIISEHAVKEGFSGEQRM</sequence>
<dbReference type="Pfam" id="PF01521">
    <property type="entry name" value="Fe-S_biosyn"/>
    <property type="match status" value="1"/>
</dbReference>
<dbReference type="Gene3D" id="2.60.300.12">
    <property type="entry name" value="HesB-like domain"/>
    <property type="match status" value="1"/>
</dbReference>
<dbReference type="InterPro" id="IPR000361">
    <property type="entry name" value="ATAP_core_dom"/>
</dbReference>
<dbReference type="SUPFAM" id="SSF89360">
    <property type="entry name" value="HesB-like domain"/>
    <property type="match status" value="1"/>
</dbReference>
<name>A0A9J6R965_9BACI</name>
<evidence type="ECO:0000259" key="1">
    <source>
        <dbReference type="Pfam" id="PF01521"/>
    </source>
</evidence>
<dbReference type="EMBL" id="JAPRAT010000002">
    <property type="protein sequence ID" value="MCZ0701804.1"/>
    <property type="molecule type" value="Genomic_DNA"/>
</dbReference>
<dbReference type="RefSeq" id="WP_268778575.1">
    <property type="nucleotide sequence ID" value="NZ_JAPRAT010000002.1"/>
</dbReference>
<reference evidence="2" key="1">
    <citation type="submission" date="2022-11" db="EMBL/GenBank/DDBJ databases">
        <title>WGS of Natronobacillus azotifigens 24KS-1, an anaerobic diazotrophic haloalkaliphile from soda-rich habitats.</title>
        <authorList>
            <person name="Sorokin D.Y."/>
            <person name="Merkel A.Y."/>
        </authorList>
    </citation>
    <scope>NUCLEOTIDE SEQUENCE</scope>
    <source>
        <strain evidence="2">24KS-1</strain>
    </source>
</reference>
<evidence type="ECO:0000313" key="3">
    <source>
        <dbReference type="Proteomes" id="UP001084197"/>
    </source>
</evidence>
<protein>
    <submittedName>
        <fullName evidence="2">Iron-sulfur cluster biosynthesis family protein</fullName>
    </submittedName>
</protein>
<gene>
    <name evidence="2" type="ORF">OWO01_01090</name>
</gene>
<dbReference type="Proteomes" id="UP001084197">
    <property type="component" value="Unassembled WGS sequence"/>
</dbReference>
<evidence type="ECO:0000313" key="2">
    <source>
        <dbReference type="EMBL" id="MCZ0701804.1"/>
    </source>
</evidence>
<dbReference type="InterPro" id="IPR035903">
    <property type="entry name" value="HesB-like_dom_sf"/>
</dbReference>